<dbReference type="AlphaFoldDB" id="A0AA48GYT2"/>
<dbReference type="KEGG" id="msea:METESE_37220"/>
<evidence type="ECO:0000313" key="1">
    <source>
        <dbReference type="EMBL" id="BDU78764.1"/>
    </source>
</evidence>
<name>A0AA48GYT2_9BACT</name>
<sequence length="251" mass="25483">MNLAGALLPRIPAGGSVAFVGGGGKTTAMLTLGLALGAAGRSVLMTTTTHLAEPGPGPLPYDVLVRPELAEAGGGGPLPRPGGRPALLVTGPGREARKVAGVHPAWIPRLRTAWDVVLVEADGSRRLPVKAPAPHEPRLPEGPCLVVGLVGLSCLGRPLDAGTVHRPDRFAAVTGCAPGAPITATHLANLVRHPEGLFKGAGPDRVLVLNQADRCAAPPGGRWARALAPLPVLLGSLEAGDGGIVWLEEVP</sequence>
<dbReference type="InterPro" id="IPR017587">
    <property type="entry name" value="YqeC"/>
</dbReference>
<proteinExistence type="predicted"/>
<gene>
    <name evidence="1" type="ORF">METESE_37220</name>
</gene>
<reference evidence="1" key="1">
    <citation type="journal article" date="2023" name="Int. J. Syst. Evol. Microbiol.">
        <title>Mesoterricola silvestris gen. nov., sp. nov., Mesoterricola sediminis sp. nov., Geothrix oryzae sp. nov., Geothrix edaphica sp. nov., Geothrix rubra sp. nov., and Geothrix limicola sp. nov., six novel members of Acidobacteriota isolated from soils.</title>
        <authorList>
            <person name="Itoh H."/>
            <person name="Sugisawa Y."/>
            <person name="Mise K."/>
            <person name="Xu Z."/>
            <person name="Kuniyasu M."/>
            <person name="Ushijima N."/>
            <person name="Kawano K."/>
            <person name="Kobayashi E."/>
            <person name="Shiratori Y."/>
            <person name="Masuda Y."/>
            <person name="Senoo K."/>
        </authorList>
    </citation>
    <scope>NUCLEOTIDE SEQUENCE</scope>
    <source>
        <strain evidence="1">W786</strain>
    </source>
</reference>
<keyword evidence="2" id="KW-1185">Reference proteome</keyword>
<dbReference type="Proteomes" id="UP001228113">
    <property type="component" value="Chromosome"/>
</dbReference>
<dbReference type="NCBIfam" id="TIGR03172">
    <property type="entry name" value="selenium cofactor biosynthesis protein YqeC"/>
    <property type="match status" value="1"/>
</dbReference>
<dbReference type="RefSeq" id="WP_243333418.1">
    <property type="nucleotide sequence ID" value="NZ_AP027081.1"/>
</dbReference>
<evidence type="ECO:0000313" key="2">
    <source>
        <dbReference type="Proteomes" id="UP001228113"/>
    </source>
</evidence>
<accession>A0AA48GYT2</accession>
<protein>
    <recommendedName>
        <fullName evidence="3">Selenium-dependent hydroxylase accessory protein YqeC</fullName>
    </recommendedName>
</protein>
<dbReference type="EMBL" id="AP027081">
    <property type="protein sequence ID" value="BDU78764.1"/>
    <property type="molecule type" value="Genomic_DNA"/>
</dbReference>
<dbReference type="Pfam" id="PF19842">
    <property type="entry name" value="YqeC"/>
    <property type="match status" value="1"/>
</dbReference>
<organism evidence="1 2">
    <name type="scientific">Mesoterricola sediminis</name>
    <dbReference type="NCBI Taxonomy" id="2927980"/>
    <lineage>
        <taxon>Bacteria</taxon>
        <taxon>Pseudomonadati</taxon>
        <taxon>Acidobacteriota</taxon>
        <taxon>Holophagae</taxon>
        <taxon>Holophagales</taxon>
        <taxon>Holophagaceae</taxon>
        <taxon>Mesoterricola</taxon>
    </lineage>
</organism>
<evidence type="ECO:0008006" key="3">
    <source>
        <dbReference type="Google" id="ProtNLM"/>
    </source>
</evidence>